<feature type="compositionally biased region" description="Polar residues" evidence="1">
    <location>
        <begin position="133"/>
        <end position="153"/>
    </location>
</feature>
<feature type="compositionally biased region" description="Polar residues" evidence="1">
    <location>
        <begin position="98"/>
        <end position="109"/>
    </location>
</feature>
<evidence type="ECO:0000313" key="3">
    <source>
        <dbReference type="Proteomes" id="UP000682877"/>
    </source>
</evidence>
<dbReference type="AlphaFoldDB" id="A0A8S2B3V7"/>
<reference evidence="2" key="1">
    <citation type="submission" date="2021-01" db="EMBL/GenBank/DDBJ databases">
        <authorList>
            <person name="Bezrukov I."/>
        </authorList>
    </citation>
    <scope>NUCLEOTIDE SEQUENCE</scope>
</reference>
<keyword evidence="3" id="KW-1185">Reference proteome</keyword>
<dbReference type="PANTHER" id="PTHR36409:SF1">
    <property type="entry name" value="BLOC-1-RELATED COMPLEX SUBUNIT 5"/>
    <property type="match status" value="1"/>
</dbReference>
<dbReference type="PANTHER" id="PTHR36409">
    <property type="entry name" value="EXPRESSED PROTEIN"/>
    <property type="match status" value="1"/>
</dbReference>
<sequence length="341" mass="38162">MVKQEEGWVVCRAFKKRTNVPTKRRQLWDSNCFFYDASTLLEPLDKRAKHNPDFAGTTFKQELLSEANFEDGDFGSMYLQSMDDDQFYQLPQLESPSLPSEITPQISENSSRKDDVSAEKRITDWRSLDNDSLSESVKQMGASDSTLLGSQENRGGDVITTISHRSEIVDPILENLKALTVSRPILKSPPTESSLTDILVRKALSSSSSNTVDPQILLELFSIYRQWQESKAQDITKRQEDIENKIEVADALATKLLQRFNHSVSAMRTTSQHLSQVHGLQVELGELKGRLTEVISNCDTLCKRINSEGPESLRSTVTPFSLASPDSVSINTTTLSSKPEA</sequence>
<gene>
    <name evidence="2" type="ORF">AARE701A_LOCUS22601</name>
</gene>
<feature type="region of interest" description="Disordered" evidence="1">
    <location>
        <begin position="98"/>
        <end position="118"/>
    </location>
</feature>
<evidence type="ECO:0000313" key="2">
    <source>
        <dbReference type="EMBL" id="CAE6264372.1"/>
    </source>
</evidence>
<feature type="region of interest" description="Disordered" evidence="1">
    <location>
        <begin position="133"/>
        <end position="154"/>
    </location>
</feature>
<proteinExistence type="predicted"/>
<dbReference type="Proteomes" id="UP000682877">
    <property type="component" value="Chromosome 8"/>
</dbReference>
<dbReference type="EMBL" id="LR999458">
    <property type="protein sequence ID" value="CAE6264372.1"/>
    <property type="molecule type" value="Genomic_DNA"/>
</dbReference>
<evidence type="ECO:0000256" key="1">
    <source>
        <dbReference type="SAM" id="MobiDB-lite"/>
    </source>
</evidence>
<name>A0A8S2B3V7_ARAAE</name>
<organism evidence="2 3">
    <name type="scientific">Arabidopsis arenosa</name>
    <name type="common">Sand rock-cress</name>
    <name type="synonym">Cardaminopsis arenosa</name>
    <dbReference type="NCBI Taxonomy" id="38785"/>
    <lineage>
        <taxon>Eukaryota</taxon>
        <taxon>Viridiplantae</taxon>
        <taxon>Streptophyta</taxon>
        <taxon>Embryophyta</taxon>
        <taxon>Tracheophyta</taxon>
        <taxon>Spermatophyta</taxon>
        <taxon>Magnoliopsida</taxon>
        <taxon>eudicotyledons</taxon>
        <taxon>Gunneridae</taxon>
        <taxon>Pentapetalae</taxon>
        <taxon>rosids</taxon>
        <taxon>malvids</taxon>
        <taxon>Brassicales</taxon>
        <taxon>Brassicaceae</taxon>
        <taxon>Camelineae</taxon>
        <taxon>Arabidopsis</taxon>
    </lineage>
</organism>
<protein>
    <submittedName>
        <fullName evidence="2">Uncharacterized protein</fullName>
    </submittedName>
</protein>
<accession>A0A8S2B3V7</accession>